<gene>
    <name evidence="4" type="ORF">ARMA_1193</name>
    <name evidence="5" type="ORF">SE16_05550</name>
</gene>
<proteinExistence type="inferred from homology"/>
<dbReference type="EMBL" id="LGKN01000004">
    <property type="protein sequence ID" value="KPL88298.1"/>
    <property type="molecule type" value="Genomic_DNA"/>
</dbReference>
<evidence type="ECO:0000256" key="1">
    <source>
        <dbReference type="ARBA" id="ARBA00006464"/>
    </source>
</evidence>
<feature type="domain" description="Bacterial sugar transferase" evidence="3">
    <location>
        <begin position="3"/>
        <end position="195"/>
    </location>
</feature>
<reference evidence="4" key="1">
    <citation type="journal article" date="2015" name="Genome Announc.">
        <title>Draft Genome Sequence of a Heterotrophic Facultative Anaerobic Thermophilic Bacterium, Ardenticatena maritima Strain 110ST.</title>
        <authorList>
            <person name="Kawaichi S."/>
            <person name="Yoshida T."/>
            <person name="Sako Y."/>
            <person name="Nakamura R."/>
        </authorList>
    </citation>
    <scope>NUCLEOTIDE SEQUENCE [LARGE SCALE GENOMIC DNA]</scope>
    <source>
        <strain evidence="4">110S</strain>
    </source>
</reference>
<sequence>MLKRAFDILMASIGLIVLSPYFLIVSLLIKLTSPGPVFYRGRRVGQHGRIFTMYKFRTMVVDAEKTGPAVTYDDDPRITPIGRLLRDARLDEFPQLWNILKGDMSFVGPRPEAPYYYERYTDEQKRIFDVKPGLTGLTQIYFRHEEDLLTDPENIDRDYLEKVLPAKVELDMDYIRDHSLWRDITLILTTLKVLVLDRFRKPPTQMPVAHK</sequence>
<dbReference type="STRING" id="872965.SE16_05550"/>
<evidence type="ECO:0000256" key="2">
    <source>
        <dbReference type="SAM" id="Phobius"/>
    </source>
</evidence>
<keyword evidence="6" id="KW-1185">Reference proteome</keyword>
<evidence type="ECO:0000313" key="7">
    <source>
        <dbReference type="Proteomes" id="UP000050502"/>
    </source>
</evidence>
<evidence type="ECO:0000313" key="6">
    <source>
        <dbReference type="Proteomes" id="UP000037784"/>
    </source>
</evidence>
<organism evidence="4 6">
    <name type="scientific">Ardenticatena maritima</name>
    <dbReference type="NCBI Taxonomy" id="872965"/>
    <lineage>
        <taxon>Bacteria</taxon>
        <taxon>Bacillati</taxon>
        <taxon>Chloroflexota</taxon>
        <taxon>Ardenticatenia</taxon>
        <taxon>Ardenticatenales</taxon>
        <taxon>Ardenticatenaceae</taxon>
        <taxon>Ardenticatena</taxon>
    </lineage>
</organism>
<protein>
    <recommendedName>
        <fullName evidence="3">Bacterial sugar transferase domain-containing protein</fullName>
    </recommendedName>
</protein>
<evidence type="ECO:0000313" key="5">
    <source>
        <dbReference type="EMBL" id="KPL88298.1"/>
    </source>
</evidence>
<reference evidence="5 7" key="2">
    <citation type="submission" date="2015-07" db="EMBL/GenBank/DDBJ databases">
        <title>Whole genome sequence of Ardenticatena maritima DSM 23922.</title>
        <authorList>
            <person name="Hemp J."/>
            <person name="Ward L.M."/>
            <person name="Pace L.A."/>
            <person name="Fischer W.W."/>
        </authorList>
    </citation>
    <scope>NUCLEOTIDE SEQUENCE [LARGE SCALE GENOMIC DNA]</scope>
    <source>
        <strain evidence="5 7">110S</strain>
    </source>
</reference>
<dbReference type="Pfam" id="PF02397">
    <property type="entry name" value="Bac_transf"/>
    <property type="match status" value="1"/>
</dbReference>
<dbReference type="OrthoDB" id="9795351at2"/>
<dbReference type="AlphaFoldDB" id="A0A0M9UCF2"/>
<comment type="caution">
    <text evidence="4">The sequence shown here is derived from an EMBL/GenBank/DDBJ whole genome shotgun (WGS) entry which is preliminary data.</text>
</comment>
<keyword evidence="2" id="KW-0472">Membrane</keyword>
<dbReference type="GO" id="GO:0016780">
    <property type="term" value="F:phosphotransferase activity, for other substituted phosphate groups"/>
    <property type="evidence" value="ECO:0007669"/>
    <property type="project" value="TreeGrafter"/>
</dbReference>
<feature type="transmembrane region" description="Helical" evidence="2">
    <location>
        <begin position="7"/>
        <end position="29"/>
    </location>
</feature>
<evidence type="ECO:0000313" key="4">
    <source>
        <dbReference type="EMBL" id="GAP62770.1"/>
    </source>
</evidence>
<keyword evidence="2" id="KW-1133">Transmembrane helix</keyword>
<accession>A0A0M9UCF2</accession>
<dbReference type="Proteomes" id="UP000037784">
    <property type="component" value="Unassembled WGS sequence"/>
</dbReference>
<comment type="similarity">
    <text evidence="1">Belongs to the bacterial sugar transferase family.</text>
</comment>
<dbReference type="PANTHER" id="PTHR30576">
    <property type="entry name" value="COLANIC BIOSYNTHESIS UDP-GLUCOSE LIPID CARRIER TRANSFERASE"/>
    <property type="match status" value="1"/>
</dbReference>
<keyword evidence="2" id="KW-0812">Transmembrane</keyword>
<reference evidence="6" key="3">
    <citation type="submission" date="2015-08" db="EMBL/GenBank/DDBJ databases">
        <title>Draft Genome Sequence of a Heterotrophic Facultative Anaerobic Bacterium Ardenticatena maritima Strain 110S.</title>
        <authorList>
            <person name="Kawaichi S."/>
            <person name="Yoshida T."/>
            <person name="Sako Y."/>
            <person name="Nakamura R."/>
        </authorList>
    </citation>
    <scope>NUCLEOTIDE SEQUENCE [LARGE SCALE GENOMIC DNA]</scope>
    <source>
        <strain evidence="6">110S</strain>
    </source>
</reference>
<evidence type="ECO:0000259" key="3">
    <source>
        <dbReference type="Pfam" id="PF02397"/>
    </source>
</evidence>
<dbReference type="RefSeq" id="WP_082374168.1">
    <property type="nucleotide sequence ID" value="NZ_BBZA01000081.1"/>
</dbReference>
<name>A0A0M9UCF2_9CHLR</name>
<dbReference type="FunCoup" id="A0A0M9UCF2">
    <property type="interactions" value="6"/>
</dbReference>
<dbReference type="EMBL" id="BBZA01000081">
    <property type="protein sequence ID" value="GAP62770.1"/>
    <property type="molecule type" value="Genomic_DNA"/>
</dbReference>
<dbReference type="PANTHER" id="PTHR30576:SF20">
    <property type="entry name" value="QUINOVOSAMINEPHOSPHOTRANSFERAE-RELATED"/>
    <property type="match status" value="1"/>
</dbReference>
<dbReference type="InterPro" id="IPR003362">
    <property type="entry name" value="Bact_transf"/>
</dbReference>
<dbReference type="Proteomes" id="UP000050502">
    <property type="component" value="Unassembled WGS sequence"/>
</dbReference>